<keyword evidence="11" id="KW-0411">Iron-sulfur</keyword>
<evidence type="ECO:0000256" key="12">
    <source>
        <dbReference type="ARBA" id="ARBA00031690"/>
    </source>
</evidence>
<dbReference type="SUPFAM" id="SSF53474">
    <property type="entry name" value="alpha/beta-Hydrolases"/>
    <property type="match status" value="1"/>
</dbReference>
<feature type="region of interest" description="Disordered" evidence="20">
    <location>
        <begin position="1132"/>
        <end position="1158"/>
    </location>
</feature>
<proteinExistence type="inferred from homology"/>
<dbReference type="GO" id="GO:0046872">
    <property type="term" value="F:metal ion binding"/>
    <property type="evidence" value="ECO:0007669"/>
    <property type="project" value="UniProtKB-KW"/>
</dbReference>
<evidence type="ECO:0000256" key="10">
    <source>
        <dbReference type="ARBA" id="ARBA00023004"/>
    </source>
</evidence>
<comment type="cofactor">
    <cofactor evidence="1">
        <name>[4Fe-4S] cluster</name>
        <dbReference type="ChEBI" id="CHEBI:49883"/>
    </cofactor>
</comment>
<dbReference type="InterPro" id="IPR005645">
    <property type="entry name" value="FSH-like_dom"/>
</dbReference>
<feature type="region of interest" description="Disordered" evidence="20">
    <location>
        <begin position="684"/>
        <end position="704"/>
    </location>
</feature>
<dbReference type="PANTHER" id="PTHR10762:SF1">
    <property type="entry name" value="2-(3-AMINO-3-CARBOXYPROPYL)HISTIDINE SYNTHASE SUBUNIT 1"/>
    <property type="match status" value="1"/>
</dbReference>
<comment type="catalytic activity">
    <reaction evidence="16">
        <text>L-histidyl-[translation elongation factor 2] + S-adenosyl-L-methionine = 2-[(3S)-amino-3-carboxypropyl]-L-histidyl-[translation elongation factor 2] + S-methyl-5'-thioadenosine + H(+)</text>
        <dbReference type="Rhea" id="RHEA:36783"/>
        <dbReference type="Rhea" id="RHEA-COMP:9748"/>
        <dbReference type="Rhea" id="RHEA-COMP:9749"/>
        <dbReference type="ChEBI" id="CHEBI:15378"/>
        <dbReference type="ChEBI" id="CHEBI:17509"/>
        <dbReference type="ChEBI" id="CHEBI:29979"/>
        <dbReference type="ChEBI" id="CHEBI:59789"/>
        <dbReference type="ChEBI" id="CHEBI:73995"/>
        <dbReference type="EC" id="2.5.1.108"/>
    </reaction>
</comment>
<dbReference type="GO" id="GO:0090560">
    <property type="term" value="F:2-(3-amino-3-carboxypropyl)histidine synthase activity"/>
    <property type="evidence" value="ECO:0007669"/>
    <property type="project" value="UniProtKB-EC"/>
</dbReference>
<comment type="function">
    <text evidence="18">Exhibits ester hydrolase activity with a strong preference for long-chain alkyl ester substrates and high selectivity against a variety of short, branched, and substituted esters. Is able to hydrolyze ester bonds within a wide range of p-nitrophenyl derivatives (C2-C14) in vitro, with a strong preference toward substrates of &gt;8 carbons.</text>
</comment>
<comment type="similarity">
    <text evidence="3">Belongs to the DPH1/DPH2 family. DPH1 subfamily.</text>
</comment>
<feature type="compositionally biased region" description="Basic and acidic residues" evidence="20">
    <location>
        <begin position="944"/>
        <end position="954"/>
    </location>
</feature>
<evidence type="ECO:0000256" key="4">
    <source>
        <dbReference type="ARBA" id="ARBA00012221"/>
    </source>
</evidence>
<sequence>MCLFGKMAAAEVESRVTAMKKTAARGPRRVANQIPDEILKDPELQEAVRALPENYNFEIHKTVWRVRQVQAKREFKQGPSQRPWLAARLSESHVQPKRSEGVLSCILHRVQRWCLFPLRGEQPEPDAGALVGFKERGLLHGEVILEAGALLGSRLSPTPAAQPSGISYLWKSRQQGKPKRRISLGTHGIHLCVSPGDGQGGVGAPRRHQWFISGCVPRFTGAETLVMGDVTYGACCVDDFTARALGADFMVHYGHSCLASLQYPARRIPGGCSCGLVESGLLPDRQLSDGKTGPPKDGLSAWSFGMRSRLRAPSPLCFISSTVSSLFPVQHVFHPPAAARFLVGFFCSPSISTRRWRDPTSLTEKKRPSYLTSLPFTLGALRGRDRIAAGAALGDSWLYGPLVPIDSTAGIKMLYVFVDIQIDTAHFLDTVRFNFPRGSSLALVSTIQFVAALQTGREAGGQSAGSLSLFAQSASSELRPDYDVVVPQCRPLSPGEILGCTSPRLERPVSAILAGKYQDWHLENPSITHGVPVHHTHTPAHWYLGDGRFHLESIMIANPDTPAYKYDPYSKVFSREHYDHEAMRAVRRQAIEAARGARRWGLILGTLGRQGNPKILEHLESRLQTLGLPFVRVLLSEIFPSKLDLLADIDAFPDRSNAPGANVHEYGLSELLQARSVTCARKRADPSDHYSRGSAHAAVGASAGPEGWLSSPALMTASRGETPKFLEQERTIGRQQGREGVLSDRAAAGPVSQLEESIAFLTPHSAPRRSETGTAGVPLPLHHQLSLPRLHRGGASGLQECRRGTEECDWLPSARSRLGNDRCLRPASKAQAGGGSAALDRTAWPAGCVFGATVCCAVKKSSAQPGVCQRLCSAGFLSALVPVRCIVGRVCKREGTQGVLSTRARCTVRTGGRQRRLPPAALVILPAARRGRDSGERSGQQHRAVRDQLSEQEARIGAAPRGEREAQRGWSLSLTLRTRAPVASAGEHGGSAQARQVSWVQIACPRLSIDWGSAFSRPLLSPYEVQMPSGPPSARHGRALQTPDSCLVLLTAPQSRWMAPGCALTLALDWPAERLPVRLGPERWAVVSEPAEEQGRDAGLLRQHLQQTLRDPRAALCGCRWDLRPSLRPARNCSGQTNVAGRPSRPQRDFADPLLTGDTRSVSQARAAGLNLPTGRLSGAALRACSPPVTVQAFPALSHPRRETLNSFRSALTPTDRKDGSLAMILFASFQLSRSISENQYSLARAAVALQELEWQQTYPMDFYSNHSLGPWAVNHPANRPPRPALKPTQVRESSRGKQVDSRGPGEDGRGWWFSNPRDRSFSAEESCASDLGLDESLEAVRQAVGERGPFDGVLGFSQGAALVAMLCARQERGQEPGPGFRFAVLVAGFRSRCAGHAPFYAAPPLGLPTLHVLGDSDRVIPAPLSRDLLPVFRDPVVVTHPGGHYVPAGAAQKQEYIQFLEQFTSS</sequence>
<evidence type="ECO:0000259" key="21">
    <source>
        <dbReference type="Pfam" id="PF03959"/>
    </source>
</evidence>
<evidence type="ECO:0000256" key="9">
    <source>
        <dbReference type="ARBA" id="ARBA00022723"/>
    </source>
</evidence>
<dbReference type="Gene3D" id="3.40.50.11840">
    <property type="entry name" value="Diphthamide synthesis DPH1/DPH2 domain 1"/>
    <property type="match status" value="1"/>
</dbReference>
<evidence type="ECO:0000256" key="18">
    <source>
        <dbReference type="ARBA" id="ARBA00093420"/>
    </source>
</evidence>
<evidence type="ECO:0000256" key="15">
    <source>
        <dbReference type="ARBA" id="ARBA00039155"/>
    </source>
</evidence>
<dbReference type="InterPro" id="IPR042264">
    <property type="entry name" value="DPH1/DPH2_2"/>
</dbReference>
<evidence type="ECO:0000256" key="13">
    <source>
        <dbReference type="ARBA" id="ARBA00032574"/>
    </source>
</evidence>
<evidence type="ECO:0000256" key="14">
    <source>
        <dbReference type="ARBA" id="ARBA00032789"/>
    </source>
</evidence>
<accession>A0A8J7TDH9</accession>
<evidence type="ECO:0000256" key="16">
    <source>
        <dbReference type="ARBA" id="ARBA00048403"/>
    </source>
</evidence>
<evidence type="ECO:0000256" key="2">
    <source>
        <dbReference type="ARBA" id="ARBA00005156"/>
    </source>
</evidence>
<keyword evidence="8" id="KW-0949">S-adenosyl-L-methionine</keyword>
<keyword evidence="10" id="KW-0408">Iron</keyword>
<dbReference type="NCBIfam" id="TIGR00322">
    <property type="entry name" value="diphth2_R"/>
    <property type="match status" value="2"/>
</dbReference>
<feature type="non-terminal residue" evidence="22">
    <location>
        <position position="1"/>
    </location>
</feature>
<comment type="pathway">
    <text evidence="2">Protein modification; peptidyl-diphthamide biosynthesis.</text>
</comment>
<keyword evidence="9" id="KW-0479">Metal-binding</keyword>
<dbReference type="InterPro" id="IPR029058">
    <property type="entry name" value="AB_hydrolase_fold"/>
</dbReference>
<dbReference type="UniPathway" id="UPA00559"/>
<comment type="catalytic activity">
    <reaction evidence="17">
        <text>a carboxylic ester + H2O = an alcohol + a carboxylate + H(+)</text>
        <dbReference type="Rhea" id="RHEA:21164"/>
        <dbReference type="ChEBI" id="CHEBI:15377"/>
        <dbReference type="ChEBI" id="CHEBI:15378"/>
        <dbReference type="ChEBI" id="CHEBI:29067"/>
        <dbReference type="ChEBI" id="CHEBI:30879"/>
        <dbReference type="ChEBI" id="CHEBI:33308"/>
        <dbReference type="EC" id="3.1.1.1"/>
    </reaction>
</comment>
<feature type="region of interest" description="Disordered" evidence="20">
    <location>
        <begin position="928"/>
        <end position="968"/>
    </location>
</feature>
<dbReference type="Gene3D" id="3.40.50.11850">
    <property type="entry name" value="Diphthamide synthesis DPH1/DPH2 domain 2"/>
    <property type="match status" value="1"/>
</dbReference>
<dbReference type="Pfam" id="PF01866">
    <property type="entry name" value="Diphthamide_syn"/>
    <property type="match status" value="3"/>
</dbReference>
<feature type="domain" description="Serine hydrolase" evidence="21">
    <location>
        <begin position="1288"/>
        <end position="1456"/>
    </location>
</feature>
<comment type="caution">
    <text evidence="22">The sequence shown here is derived from an EMBL/GenBank/DDBJ whole genome shotgun (WGS) entry which is preliminary data.</text>
</comment>
<feature type="region of interest" description="Disordered" evidence="20">
    <location>
        <begin position="1274"/>
        <end position="1315"/>
    </location>
</feature>
<dbReference type="EMBL" id="JAAWVO010042507">
    <property type="protein sequence ID" value="MBN3318866.1"/>
    <property type="molecule type" value="Genomic_DNA"/>
</dbReference>
<dbReference type="InterPro" id="IPR042263">
    <property type="entry name" value="DPH1/DPH2_1"/>
</dbReference>
<dbReference type="Gene3D" id="3.40.50.11860">
    <property type="entry name" value="Diphthamide synthesis DPH1/DPH2 domain 3"/>
    <property type="match status" value="2"/>
</dbReference>
<feature type="compositionally biased region" description="Basic and acidic residues" evidence="20">
    <location>
        <begin position="1293"/>
        <end position="1310"/>
    </location>
</feature>
<evidence type="ECO:0000256" key="19">
    <source>
        <dbReference type="ARBA" id="ARBA00093679"/>
    </source>
</evidence>
<dbReference type="GO" id="GO:0106435">
    <property type="term" value="F:carboxylesterase activity"/>
    <property type="evidence" value="ECO:0007669"/>
    <property type="project" value="UniProtKB-EC"/>
</dbReference>
<gene>
    <name evidence="22" type="primary">Dph1</name>
    <name evidence="22" type="ORF">GTO95_0003407</name>
</gene>
<evidence type="ECO:0000256" key="7">
    <source>
        <dbReference type="ARBA" id="ARBA00022679"/>
    </source>
</evidence>
<dbReference type="InterPro" id="IPR042265">
    <property type="entry name" value="DPH1/DPH2_3"/>
</dbReference>
<evidence type="ECO:0000313" key="23">
    <source>
        <dbReference type="Proteomes" id="UP000736164"/>
    </source>
</evidence>
<dbReference type="FunFam" id="3.40.50.11850:FF:000002">
    <property type="entry name" value="2-(3-amino-3-carboxypropyl)histidine synthase subunit 1"/>
    <property type="match status" value="1"/>
</dbReference>
<dbReference type="GO" id="GO:0017183">
    <property type="term" value="P:protein histidyl modification to diphthamide"/>
    <property type="evidence" value="ECO:0007669"/>
    <property type="project" value="UniProtKB-UniPathway"/>
</dbReference>
<dbReference type="Gene3D" id="3.40.50.1820">
    <property type="entry name" value="alpha/beta hydrolase"/>
    <property type="match status" value="1"/>
</dbReference>
<evidence type="ECO:0000256" key="5">
    <source>
        <dbReference type="ARBA" id="ARBA00021915"/>
    </source>
</evidence>
<reference evidence="22" key="1">
    <citation type="journal article" date="2021" name="Cell">
        <title>Tracing the genetic footprints of vertebrate landing in non-teleost ray-finned fishes.</title>
        <authorList>
            <person name="Bi X."/>
            <person name="Wang K."/>
            <person name="Yang L."/>
            <person name="Pan H."/>
            <person name="Jiang H."/>
            <person name="Wei Q."/>
            <person name="Fang M."/>
            <person name="Yu H."/>
            <person name="Zhu C."/>
            <person name="Cai Y."/>
            <person name="He Y."/>
            <person name="Gan X."/>
            <person name="Zeng H."/>
            <person name="Yu D."/>
            <person name="Zhu Y."/>
            <person name="Jiang H."/>
            <person name="Qiu Q."/>
            <person name="Yang H."/>
            <person name="Zhang Y.E."/>
            <person name="Wang W."/>
            <person name="Zhu M."/>
            <person name="He S."/>
            <person name="Zhang G."/>
        </authorList>
    </citation>
    <scope>NUCLEOTIDE SEQUENCE</scope>
    <source>
        <strain evidence="22">Allg_001</strain>
    </source>
</reference>
<evidence type="ECO:0000256" key="17">
    <source>
        <dbReference type="ARBA" id="ARBA00051142"/>
    </source>
</evidence>
<dbReference type="EC" id="2.5.1.108" evidence="4"/>
<keyword evidence="7" id="KW-0808">Transferase</keyword>
<protein>
    <recommendedName>
        <fullName evidence="5">2-(3-amino-3-carboxypropyl)histidine synthase subunit 1</fullName>
        <ecNumber evidence="4">2.5.1.108</ecNumber>
        <ecNumber evidence="15">3.1.1.1</ecNumber>
    </recommendedName>
    <alternativeName>
        <fullName evidence="13">Diphthamide biosynthesis protein 1</fullName>
    </alternativeName>
    <alternativeName>
        <fullName evidence="14">Diphtheria toxin resistance protein 1</fullName>
    </alternativeName>
    <alternativeName>
        <fullName evidence="6">Esterase OVCA2</fullName>
    </alternativeName>
    <alternativeName>
        <fullName evidence="19">OVCA2 serine hydrolase domain-containing protein</fullName>
    </alternativeName>
    <alternativeName>
        <fullName evidence="12">S-adenosyl-L-methionine:L-histidine 3-amino-3-carboxypropyltransferase 1</fullName>
    </alternativeName>
</protein>
<dbReference type="Pfam" id="PF03959">
    <property type="entry name" value="FSH1"/>
    <property type="match status" value="1"/>
</dbReference>
<keyword evidence="23" id="KW-1185">Reference proteome</keyword>
<evidence type="ECO:0000313" key="22">
    <source>
        <dbReference type="EMBL" id="MBN3318866.1"/>
    </source>
</evidence>
<dbReference type="SFLD" id="SFLDS00032">
    <property type="entry name" value="Radical_SAM_3-amino-3-carboxyp"/>
    <property type="match status" value="1"/>
</dbReference>
<evidence type="ECO:0000256" key="6">
    <source>
        <dbReference type="ARBA" id="ARBA00021974"/>
    </source>
</evidence>
<feature type="compositionally biased region" description="Low complexity" evidence="20">
    <location>
        <begin position="692"/>
        <end position="704"/>
    </location>
</feature>
<dbReference type="InterPro" id="IPR016435">
    <property type="entry name" value="DPH1/DPH2"/>
</dbReference>
<evidence type="ECO:0000256" key="8">
    <source>
        <dbReference type="ARBA" id="ARBA00022691"/>
    </source>
</evidence>
<evidence type="ECO:0000256" key="20">
    <source>
        <dbReference type="SAM" id="MobiDB-lite"/>
    </source>
</evidence>
<dbReference type="PANTHER" id="PTHR10762">
    <property type="entry name" value="DIPHTHAMIDE BIOSYNTHESIS PROTEIN"/>
    <property type="match status" value="1"/>
</dbReference>
<evidence type="ECO:0000256" key="3">
    <source>
        <dbReference type="ARBA" id="ARBA00010173"/>
    </source>
</evidence>
<organism evidence="22 23">
    <name type="scientific">Atractosteus spatula</name>
    <name type="common">Alligator gar</name>
    <name type="synonym">Lepisosteus spatula</name>
    <dbReference type="NCBI Taxonomy" id="7917"/>
    <lineage>
        <taxon>Eukaryota</taxon>
        <taxon>Metazoa</taxon>
        <taxon>Chordata</taxon>
        <taxon>Craniata</taxon>
        <taxon>Vertebrata</taxon>
        <taxon>Euteleostomi</taxon>
        <taxon>Actinopterygii</taxon>
        <taxon>Neopterygii</taxon>
        <taxon>Holostei</taxon>
        <taxon>Semionotiformes</taxon>
        <taxon>Lepisosteidae</taxon>
        <taxon>Atractosteus</taxon>
    </lineage>
</organism>
<name>A0A8J7TDH9_ATRSP</name>
<evidence type="ECO:0000256" key="11">
    <source>
        <dbReference type="ARBA" id="ARBA00023014"/>
    </source>
</evidence>
<dbReference type="GO" id="GO:0051536">
    <property type="term" value="F:iron-sulfur cluster binding"/>
    <property type="evidence" value="ECO:0007669"/>
    <property type="project" value="UniProtKB-KW"/>
</dbReference>
<evidence type="ECO:0000256" key="1">
    <source>
        <dbReference type="ARBA" id="ARBA00001966"/>
    </source>
</evidence>
<feature type="non-terminal residue" evidence="22">
    <location>
        <position position="1467"/>
    </location>
</feature>
<dbReference type="Proteomes" id="UP000736164">
    <property type="component" value="Unassembled WGS sequence"/>
</dbReference>
<dbReference type="EC" id="3.1.1.1" evidence="15"/>